<evidence type="ECO:0000313" key="1">
    <source>
        <dbReference type="EMBL" id="SHK03558.1"/>
    </source>
</evidence>
<name>A0A1M6P6M8_9CLOT</name>
<accession>A0A1M6P6M8</accession>
<evidence type="ECO:0000313" key="2">
    <source>
        <dbReference type="Proteomes" id="UP000184310"/>
    </source>
</evidence>
<sequence>MNIIVKTIITTDKSFETAYETFAENIINNIKHRGMFMEIMIRLSIESSEQFEKVKDTKDKNSYAEVINTIETINLSGSLMKLISEFQ</sequence>
<keyword evidence="2" id="KW-1185">Reference proteome</keyword>
<proteinExistence type="predicted"/>
<gene>
    <name evidence="1" type="ORF">SAMN02745163_03047</name>
</gene>
<dbReference type="STRING" id="1121302.SAMN02745163_03047"/>
<protein>
    <submittedName>
        <fullName evidence="1">Uncharacterized protein</fullName>
    </submittedName>
</protein>
<dbReference type="AlphaFoldDB" id="A0A1M6P6M8"/>
<reference evidence="1 2" key="1">
    <citation type="submission" date="2016-11" db="EMBL/GenBank/DDBJ databases">
        <authorList>
            <person name="Jaros S."/>
            <person name="Januszkiewicz K."/>
            <person name="Wedrychowicz H."/>
        </authorList>
    </citation>
    <scope>NUCLEOTIDE SEQUENCE [LARGE SCALE GENOMIC DNA]</scope>
    <source>
        <strain evidence="1 2">DSM 21758</strain>
    </source>
</reference>
<dbReference type="EMBL" id="FQZB01000013">
    <property type="protein sequence ID" value="SHK03558.1"/>
    <property type="molecule type" value="Genomic_DNA"/>
</dbReference>
<dbReference type="RefSeq" id="WP_072989605.1">
    <property type="nucleotide sequence ID" value="NZ_FQZB01000013.1"/>
</dbReference>
<organism evidence="1 2">
    <name type="scientific">Clostridium cavendishii DSM 21758</name>
    <dbReference type="NCBI Taxonomy" id="1121302"/>
    <lineage>
        <taxon>Bacteria</taxon>
        <taxon>Bacillati</taxon>
        <taxon>Bacillota</taxon>
        <taxon>Clostridia</taxon>
        <taxon>Eubacteriales</taxon>
        <taxon>Clostridiaceae</taxon>
        <taxon>Clostridium</taxon>
    </lineage>
</organism>
<dbReference type="Proteomes" id="UP000184310">
    <property type="component" value="Unassembled WGS sequence"/>
</dbReference>